<protein>
    <recommendedName>
        <fullName evidence="9">UNC93-like protein</fullName>
    </recommendedName>
</protein>
<feature type="transmembrane region" description="Helical" evidence="6">
    <location>
        <begin position="167"/>
        <end position="185"/>
    </location>
</feature>
<feature type="transmembrane region" description="Helical" evidence="6">
    <location>
        <begin position="563"/>
        <end position="589"/>
    </location>
</feature>
<evidence type="ECO:0000256" key="5">
    <source>
        <dbReference type="SAM" id="MobiDB-lite"/>
    </source>
</evidence>
<comment type="caution">
    <text evidence="7">The sequence shown here is derived from an EMBL/GenBank/DDBJ whole genome shotgun (WGS) entry which is preliminary data.</text>
</comment>
<dbReference type="SUPFAM" id="SSF103473">
    <property type="entry name" value="MFS general substrate transporter"/>
    <property type="match status" value="1"/>
</dbReference>
<keyword evidence="3 6" id="KW-1133">Transmembrane helix</keyword>
<evidence type="ECO:0008006" key="9">
    <source>
        <dbReference type="Google" id="ProtNLM"/>
    </source>
</evidence>
<dbReference type="PANTHER" id="PTHR23294:SF55">
    <property type="entry name" value="TRANSPORTER, PUTATIVE (AFU_ORTHOLOGUE AFUA_1G17480)-RELATED"/>
    <property type="match status" value="1"/>
</dbReference>
<organism evidence="7 8">
    <name type="scientific">Blastomyces parvus</name>
    <dbReference type="NCBI Taxonomy" id="2060905"/>
    <lineage>
        <taxon>Eukaryota</taxon>
        <taxon>Fungi</taxon>
        <taxon>Dikarya</taxon>
        <taxon>Ascomycota</taxon>
        <taxon>Pezizomycotina</taxon>
        <taxon>Eurotiomycetes</taxon>
        <taxon>Eurotiomycetidae</taxon>
        <taxon>Onygenales</taxon>
        <taxon>Ajellomycetaceae</taxon>
        <taxon>Blastomyces</taxon>
    </lineage>
</organism>
<feature type="transmembrane region" description="Helical" evidence="6">
    <location>
        <begin position="205"/>
        <end position="225"/>
    </location>
</feature>
<dbReference type="Pfam" id="PF07690">
    <property type="entry name" value="MFS_1"/>
    <property type="match status" value="1"/>
</dbReference>
<feature type="compositionally biased region" description="Polar residues" evidence="5">
    <location>
        <begin position="83"/>
        <end position="97"/>
    </location>
</feature>
<evidence type="ECO:0000313" key="7">
    <source>
        <dbReference type="EMBL" id="PGH07665.1"/>
    </source>
</evidence>
<dbReference type="EMBL" id="PDNC01000013">
    <property type="protein sequence ID" value="PGH07665.1"/>
    <property type="molecule type" value="Genomic_DNA"/>
</dbReference>
<comment type="subcellular location">
    <subcellularLocation>
        <location evidence="1">Membrane</location>
        <topology evidence="1">Multi-pass membrane protein</topology>
    </subcellularLocation>
</comment>
<keyword evidence="4 6" id="KW-0472">Membrane</keyword>
<name>A0A2B7XFE1_9EURO</name>
<feature type="transmembrane region" description="Helical" evidence="6">
    <location>
        <begin position="451"/>
        <end position="471"/>
    </location>
</feature>
<dbReference type="OrthoDB" id="196103at2759"/>
<sequence>MSQCQSAATSSMSSRKPCRLDSAEEGPNRLPQFDPSLQEASRWPRAVQVPVPGGSLSATKFSRSTKVGTNPGTKPNAGGCSHMASQASGPSFSQDSQGDIHPPGDPRFSKWDRQGCFCATSYTSGPRGSMTKYSSTVTNRELEMGRTRLVDHESPATPWYNVLFTNAWFQVLLISFICFCCPGMYNALSGLGGSGQVDPTVAANANVALLAANAATALFVVGPIFSIIGPRACWLVGGWTYALYSGSLLAFNYMANGPFVIVAGGILGVGASFLWVAQGAIMTTYVPESQKGRAIALFWIVFNMGGTIGSLASFGLNYNNPEGTVSNNTYIATIAVMGFGWVIGVFICPPSRVQLSQLREAEYMVRDRSPKALGKLIFSTIFRVKVLCSLPLFFCANVFYSYQQNDVNGKTFNIRSRSLNSALYWMAQMCGGLLMGFLMDLRFLNRRQRAWVGWVVLIITGVATWGGGYVFQKWQDERTAAGLIQDIDFTQSDISLGPMFLYIFYGLYDALWQGYCYWLIGSMSNSAAVTAILVGAYKSFQATGGAMAWRVNALKTPSMTQLAMNWGLCVGALIIAIPTVFSVTLTNVVPPEDDKGSMKVEEWESDMKARS</sequence>
<proteinExistence type="predicted"/>
<feature type="transmembrane region" description="Helical" evidence="6">
    <location>
        <begin position="376"/>
        <end position="402"/>
    </location>
</feature>
<evidence type="ECO:0000313" key="8">
    <source>
        <dbReference type="Proteomes" id="UP000224080"/>
    </source>
</evidence>
<evidence type="ECO:0000256" key="4">
    <source>
        <dbReference type="ARBA" id="ARBA00023136"/>
    </source>
</evidence>
<feature type="transmembrane region" description="Helical" evidence="6">
    <location>
        <begin position="232"/>
        <end position="253"/>
    </location>
</feature>
<keyword evidence="8" id="KW-1185">Reference proteome</keyword>
<feature type="compositionally biased region" description="Polar residues" evidence="5">
    <location>
        <begin position="56"/>
        <end position="73"/>
    </location>
</feature>
<dbReference type="InterPro" id="IPR011701">
    <property type="entry name" value="MFS"/>
</dbReference>
<dbReference type="InterPro" id="IPR036259">
    <property type="entry name" value="MFS_trans_sf"/>
</dbReference>
<dbReference type="InterPro" id="IPR051617">
    <property type="entry name" value="UNC-93-like_regulator"/>
</dbReference>
<evidence type="ECO:0000256" key="6">
    <source>
        <dbReference type="SAM" id="Phobius"/>
    </source>
</evidence>
<dbReference type="Gene3D" id="1.20.1250.20">
    <property type="entry name" value="MFS general substrate transporter like domains"/>
    <property type="match status" value="1"/>
</dbReference>
<feature type="compositionally biased region" description="Polar residues" evidence="5">
    <location>
        <begin position="1"/>
        <end position="14"/>
    </location>
</feature>
<reference evidence="7 8" key="1">
    <citation type="submission" date="2017-10" db="EMBL/GenBank/DDBJ databases">
        <title>Comparative genomics in systemic dimorphic fungi from Ajellomycetaceae.</title>
        <authorList>
            <person name="Munoz J.F."/>
            <person name="Mcewen J.G."/>
            <person name="Clay O.K."/>
            <person name="Cuomo C.A."/>
        </authorList>
    </citation>
    <scope>NUCLEOTIDE SEQUENCE [LARGE SCALE GENOMIC DNA]</scope>
    <source>
        <strain evidence="7 8">UAMH130</strain>
    </source>
</reference>
<dbReference type="GO" id="GO:0022857">
    <property type="term" value="F:transmembrane transporter activity"/>
    <property type="evidence" value="ECO:0007669"/>
    <property type="project" value="InterPro"/>
</dbReference>
<feature type="transmembrane region" description="Helical" evidence="6">
    <location>
        <begin position="422"/>
        <end position="439"/>
    </location>
</feature>
<dbReference type="GO" id="GO:0016020">
    <property type="term" value="C:membrane"/>
    <property type="evidence" value="ECO:0007669"/>
    <property type="project" value="UniProtKB-SubCell"/>
</dbReference>
<feature type="transmembrane region" description="Helical" evidence="6">
    <location>
        <begin position="259"/>
        <end position="282"/>
    </location>
</feature>
<evidence type="ECO:0000256" key="2">
    <source>
        <dbReference type="ARBA" id="ARBA00022692"/>
    </source>
</evidence>
<accession>A0A2B7XFE1</accession>
<evidence type="ECO:0000256" key="1">
    <source>
        <dbReference type="ARBA" id="ARBA00004141"/>
    </source>
</evidence>
<evidence type="ECO:0000256" key="3">
    <source>
        <dbReference type="ARBA" id="ARBA00022989"/>
    </source>
</evidence>
<dbReference type="PANTHER" id="PTHR23294">
    <property type="entry name" value="ET TRANSLATION PRODUCT-RELATED"/>
    <property type="match status" value="1"/>
</dbReference>
<keyword evidence="2 6" id="KW-0812">Transmembrane</keyword>
<gene>
    <name evidence="7" type="ORF">GX51_01674</name>
</gene>
<dbReference type="AlphaFoldDB" id="A0A2B7XFE1"/>
<feature type="transmembrane region" description="Helical" evidence="6">
    <location>
        <begin position="330"/>
        <end position="349"/>
    </location>
</feature>
<feature type="region of interest" description="Disordered" evidence="5">
    <location>
        <begin position="1"/>
        <end position="102"/>
    </location>
</feature>
<dbReference type="Proteomes" id="UP000224080">
    <property type="component" value="Unassembled WGS sequence"/>
</dbReference>
<feature type="transmembrane region" description="Helical" evidence="6">
    <location>
        <begin position="294"/>
        <end position="318"/>
    </location>
</feature>